<dbReference type="OrthoDB" id="273345at2759"/>
<keyword evidence="6 8" id="KW-0539">Nucleus</keyword>
<dbReference type="GO" id="GO:0003690">
    <property type="term" value="F:double-stranded DNA binding"/>
    <property type="evidence" value="ECO:0007669"/>
    <property type="project" value="InterPro"/>
</dbReference>
<evidence type="ECO:0000313" key="13">
    <source>
        <dbReference type="Proteomes" id="UP000292052"/>
    </source>
</evidence>
<dbReference type="PIRSF" id="PIRSF026991">
    <property type="entry name" value="Mnd1"/>
    <property type="match status" value="1"/>
</dbReference>
<organism evidence="12 13">
    <name type="scientific">Asbolus verrucosus</name>
    <name type="common">Desert ironclad beetle</name>
    <dbReference type="NCBI Taxonomy" id="1661398"/>
    <lineage>
        <taxon>Eukaryota</taxon>
        <taxon>Metazoa</taxon>
        <taxon>Ecdysozoa</taxon>
        <taxon>Arthropoda</taxon>
        <taxon>Hexapoda</taxon>
        <taxon>Insecta</taxon>
        <taxon>Pterygota</taxon>
        <taxon>Neoptera</taxon>
        <taxon>Endopterygota</taxon>
        <taxon>Coleoptera</taxon>
        <taxon>Polyphaga</taxon>
        <taxon>Cucujiformia</taxon>
        <taxon>Tenebrionidae</taxon>
        <taxon>Pimeliinae</taxon>
        <taxon>Asbolus</taxon>
    </lineage>
</organism>
<reference evidence="12 13" key="1">
    <citation type="submission" date="2017-03" db="EMBL/GenBank/DDBJ databases">
        <title>Genome of the blue death feigning beetle - Asbolus verrucosus.</title>
        <authorList>
            <person name="Rider S.D."/>
        </authorList>
    </citation>
    <scope>NUCLEOTIDE SEQUENCE [LARGE SCALE GENOMIC DNA]</scope>
    <source>
        <strain evidence="12">Butters</strain>
        <tissue evidence="12">Head and leg muscle</tissue>
    </source>
</reference>
<evidence type="ECO:0000259" key="11">
    <source>
        <dbReference type="Pfam" id="PF18517"/>
    </source>
</evidence>
<evidence type="ECO:0000256" key="6">
    <source>
        <dbReference type="ARBA" id="ARBA00023242"/>
    </source>
</evidence>
<gene>
    <name evidence="12" type="ORF">BDFB_005802</name>
</gene>
<comment type="caution">
    <text evidence="12">The sequence shown here is derived from an EMBL/GenBank/DDBJ whole genome shotgun (WGS) entry which is preliminary data.</text>
</comment>
<keyword evidence="13" id="KW-1185">Reference proteome</keyword>
<dbReference type="STRING" id="1661398.A0A482VGD4"/>
<evidence type="ECO:0000256" key="4">
    <source>
        <dbReference type="ARBA" id="ARBA00023054"/>
    </source>
</evidence>
<evidence type="ECO:0000313" key="12">
    <source>
        <dbReference type="EMBL" id="RZC31740.1"/>
    </source>
</evidence>
<evidence type="ECO:0000256" key="2">
    <source>
        <dbReference type="ARBA" id="ARBA00005981"/>
    </source>
</evidence>
<keyword evidence="5" id="KW-0233">DNA recombination</keyword>
<comment type="similarity">
    <text evidence="2 8">Belongs to the MND1 family.</text>
</comment>
<dbReference type="GO" id="GO:0005634">
    <property type="term" value="C:nucleus"/>
    <property type="evidence" value="ECO:0007669"/>
    <property type="project" value="UniProtKB-SubCell"/>
</dbReference>
<comment type="function">
    <text evidence="8">Required for proper homologous chromosome pairing and efficient cross-over and intragenic recombination during meiosis.</text>
</comment>
<dbReference type="InterPro" id="IPR040661">
    <property type="entry name" value="LZ3wCH"/>
</dbReference>
<dbReference type="Proteomes" id="UP000292052">
    <property type="component" value="Unassembled WGS sequence"/>
</dbReference>
<dbReference type="InterPro" id="IPR040453">
    <property type="entry name" value="Mnd1_HTH"/>
</dbReference>
<feature type="domain" description="Leucine zipper with capping helix" evidence="11">
    <location>
        <begin position="149"/>
        <end position="203"/>
    </location>
</feature>
<sequence length="204" mass="23779">MSKKGLSFEEKKTRMLQLFYEKKEFFQLKELERIAPKEKGIIANSVKDVIQALVDDGSIDTDKIAGSIYFWSFPSKLINTKKRKLEDLQGRLETSSKKLKLMKKSVEEAQVGKESMEDVSGILKEIEKLKEQKENLEAQLKAYKESDPEKLNEMKQEIQTVKEAANRWTDNIFAVKSWCKKKFMIEDKVLNKQFGIPEDLDYIE</sequence>
<evidence type="ECO:0000256" key="5">
    <source>
        <dbReference type="ARBA" id="ARBA00023172"/>
    </source>
</evidence>
<keyword evidence="4 9" id="KW-0175">Coiled coil</keyword>
<proteinExistence type="inferred from homology"/>
<name>A0A482VGD4_ASBVE</name>
<dbReference type="AlphaFoldDB" id="A0A482VGD4"/>
<dbReference type="Pfam" id="PF03962">
    <property type="entry name" value="Mnd1"/>
    <property type="match status" value="1"/>
</dbReference>
<accession>A0A482VGD4</accession>
<dbReference type="Pfam" id="PF18517">
    <property type="entry name" value="LZ3wCH"/>
    <property type="match status" value="1"/>
</dbReference>
<dbReference type="PANTHER" id="PTHR31398:SF0">
    <property type="entry name" value="MEIOTIC NUCLEAR DIVISION PROTEIN 1 HOMOLOG"/>
    <property type="match status" value="1"/>
</dbReference>
<evidence type="ECO:0000256" key="1">
    <source>
        <dbReference type="ARBA" id="ARBA00004123"/>
    </source>
</evidence>
<protein>
    <recommendedName>
        <fullName evidence="3 8">Meiotic nuclear division protein 1 homolog</fullName>
    </recommendedName>
</protein>
<dbReference type="InterPro" id="IPR005647">
    <property type="entry name" value="Mnd1"/>
</dbReference>
<dbReference type="GO" id="GO:0007131">
    <property type="term" value="P:reciprocal meiotic recombination"/>
    <property type="evidence" value="ECO:0007669"/>
    <property type="project" value="InterPro"/>
</dbReference>
<evidence type="ECO:0000259" key="10">
    <source>
        <dbReference type="Pfam" id="PF03962"/>
    </source>
</evidence>
<comment type="subcellular location">
    <subcellularLocation>
        <location evidence="1 8">Nucleus</location>
    </subcellularLocation>
</comment>
<keyword evidence="7" id="KW-0469">Meiosis</keyword>
<feature type="domain" description="Mnd1 HTH" evidence="10">
    <location>
        <begin position="15"/>
        <end position="74"/>
    </location>
</feature>
<evidence type="ECO:0000256" key="7">
    <source>
        <dbReference type="ARBA" id="ARBA00023254"/>
    </source>
</evidence>
<evidence type="ECO:0000256" key="8">
    <source>
        <dbReference type="PIRNR" id="PIRNR026991"/>
    </source>
</evidence>
<dbReference type="EMBL" id="QDEB01102958">
    <property type="protein sequence ID" value="RZC31740.1"/>
    <property type="molecule type" value="Genomic_DNA"/>
</dbReference>
<feature type="coiled-coil region" evidence="9">
    <location>
        <begin position="78"/>
        <end position="171"/>
    </location>
</feature>
<evidence type="ECO:0000256" key="3">
    <source>
        <dbReference type="ARBA" id="ARBA00013726"/>
    </source>
</evidence>
<dbReference type="PANTHER" id="PTHR31398">
    <property type="entry name" value="MEIOTIC NUCLEAR DIVISION PROTEIN 1 HOMOLOG"/>
    <property type="match status" value="1"/>
</dbReference>
<evidence type="ECO:0000256" key="9">
    <source>
        <dbReference type="SAM" id="Coils"/>
    </source>
</evidence>